<evidence type="ECO:0000313" key="3">
    <source>
        <dbReference type="Proteomes" id="UP001345963"/>
    </source>
</evidence>
<sequence>MEKRQTSPQQPWDAVYMPAGCLGNMAGKACHVLFYHHKHMFKGSGAKKDEKHLILIVMYGGGSVILWASFSSKWPVRVHGIITFLKNLDNLDKALVDNARIEKIGHYWTG</sequence>
<gene>
    <name evidence="2" type="ORF">ATANTOWER_001927</name>
</gene>
<name>A0ABU7B4L8_9TELE</name>
<keyword evidence="1" id="KW-1133">Transmembrane helix</keyword>
<dbReference type="EMBL" id="JAHUTI010040533">
    <property type="protein sequence ID" value="MED6245343.1"/>
    <property type="molecule type" value="Genomic_DNA"/>
</dbReference>
<evidence type="ECO:0000256" key="1">
    <source>
        <dbReference type="SAM" id="Phobius"/>
    </source>
</evidence>
<dbReference type="Proteomes" id="UP001345963">
    <property type="component" value="Unassembled WGS sequence"/>
</dbReference>
<feature type="transmembrane region" description="Helical" evidence="1">
    <location>
        <begin position="52"/>
        <end position="70"/>
    </location>
</feature>
<keyword evidence="3" id="KW-1185">Reference proteome</keyword>
<organism evidence="2 3">
    <name type="scientific">Ataeniobius toweri</name>
    <dbReference type="NCBI Taxonomy" id="208326"/>
    <lineage>
        <taxon>Eukaryota</taxon>
        <taxon>Metazoa</taxon>
        <taxon>Chordata</taxon>
        <taxon>Craniata</taxon>
        <taxon>Vertebrata</taxon>
        <taxon>Euteleostomi</taxon>
        <taxon>Actinopterygii</taxon>
        <taxon>Neopterygii</taxon>
        <taxon>Teleostei</taxon>
        <taxon>Neoteleostei</taxon>
        <taxon>Acanthomorphata</taxon>
        <taxon>Ovalentaria</taxon>
        <taxon>Atherinomorphae</taxon>
        <taxon>Cyprinodontiformes</taxon>
        <taxon>Goodeidae</taxon>
        <taxon>Ataeniobius</taxon>
    </lineage>
</organism>
<protein>
    <submittedName>
        <fullName evidence="2">Uncharacterized protein</fullName>
    </submittedName>
</protein>
<accession>A0ABU7B4L8</accession>
<comment type="caution">
    <text evidence="2">The sequence shown here is derived from an EMBL/GenBank/DDBJ whole genome shotgun (WGS) entry which is preliminary data.</text>
</comment>
<reference evidence="2 3" key="1">
    <citation type="submission" date="2021-07" db="EMBL/GenBank/DDBJ databases">
        <authorList>
            <person name="Palmer J.M."/>
        </authorList>
    </citation>
    <scope>NUCLEOTIDE SEQUENCE [LARGE SCALE GENOMIC DNA]</scope>
    <source>
        <strain evidence="2 3">AT_MEX2019</strain>
        <tissue evidence="2">Muscle</tissue>
    </source>
</reference>
<keyword evidence="1" id="KW-0472">Membrane</keyword>
<evidence type="ECO:0000313" key="2">
    <source>
        <dbReference type="EMBL" id="MED6245343.1"/>
    </source>
</evidence>
<proteinExistence type="predicted"/>
<keyword evidence="1" id="KW-0812">Transmembrane</keyword>